<evidence type="ECO:0000313" key="1">
    <source>
        <dbReference type="EMBL" id="GJT55735.1"/>
    </source>
</evidence>
<protein>
    <submittedName>
        <fullName evidence="1">Uncharacterized protein</fullName>
    </submittedName>
</protein>
<sequence length="203" mass="24170">MFPYDQLYLQEAYQIEDLGDLNIIWETAESSDDDFWKDQEEWEIIRWRFHESSGVHTLEIEDGTMIHMLAERRYPLSRELMIRMLEHGMEVEDESETAITLIHLFILWTTEDEDDEDAAFMYCIVWKGGGTWVLGKDEDDKEFWLIVVWKGGRTWVLGRDNDDKEFGLIWKGGRTWVLGREDDDRVLVNSSLERRPNRGVMEK</sequence>
<comment type="caution">
    <text evidence="1">The sequence shown here is derived from an EMBL/GenBank/DDBJ whole genome shotgun (WGS) entry which is preliminary data.</text>
</comment>
<reference evidence="1" key="1">
    <citation type="journal article" date="2022" name="Int. J. Mol. Sci.">
        <title>Draft Genome of Tanacetum Coccineum: Genomic Comparison of Closely Related Tanacetum-Family Plants.</title>
        <authorList>
            <person name="Yamashiro T."/>
            <person name="Shiraishi A."/>
            <person name="Nakayama K."/>
            <person name="Satake H."/>
        </authorList>
    </citation>
    <scope>NUCLEOTIDE SEQUENCE</scope>
</reference>
<gene>
    <name evidence="1" type="ORF">Tco_0990789</name>
</gene>
<evidence type="ECO:0000313" key="2">
    <source>
        <dbReference type="Proteomes" id="UP001151760"/>
    </source>
</evidence>
<proteinExistence type="predicted"/>
<dbReference type="Proteomes" id="UP001151760">
    <property type="component" value="Unassembled WGS sequence"/>
</dbReference>
<keyword evidence="2" id="KW-1185">Reference proteome</keyword>
<dbReference type="EMBL" id="BQNB010016783">
    <property type="protein sequence ID" value="GJT55735.1"/>
    <property type="molecule type" value="Genomic_DNA"/>
</dbReference>
<accession>A0ABQ5EXQ2</accession>
<name>A0ABQ5EXQ2_9ASTR</name>
<organism evidence="1 2">
    <name type="scientific">Tanacetum coccineum</name>
    <dbReference type="NCBI Taxonomy" id="301880"/>
    <lineage>
        <taxon>Eukaryota</taxon>
        <taxon>Viridiplantae</taxon>
        <taxon>Streptophyta</taxon>
        <taxon>Embryophyta</taxon>
        <taxon>Tracheophyta</taxon>
        <taxon>Spermatophyta</taxon>
        <taxon>Magnoliopsida</taxon>
        <taxon>eudicotyledons</taxon>
        <taxon>Gunneridae</taxon>
        <taxon>Pentapetalae</taxon>
        <taxon>asterids</taxon>
        <taxon>campanulids</taxon>
        <taxon>Asterales</taxon>
        <taxon>Asteraceae</taxon>
        <taxon>Asteroideae</taxon>
        <taxon>Anthemideae</taxon>
        <taxon>Anthemidinae</taxon>
        <taxon>Tanacetum</taxon>
    </lineage>
</organism>
<reference evidence="1" key="2">
    <citation type="submission" date="2022-01" db="EMBL/GenBank/DDBJ databases">
        <authorList>
            <person name="Yamashiro T."/>
            <person name="Shiraishi A."/>
            <person name="Satake H."/>
            <person name="Nakayama K."/>
        </authorList>
    </citation>
    <scope>NUCLEOTIDE SEQUENCE</scope>
</reference>